<reference evidence="1" key="1">
    <citation type="journal article" date="2020" name="Stud. Mycol.">
        <title>101 Dothideomycetes genomes: a test case for predicting lifestyles and emergence of pathogens.</title>
        <authorList>
            <person name="Haridas S."/>
            <person name="Albert R."/>
            <person name="Binder M."/>
            <person name="Bloem J."/>
            <person name="Labutti K."/>
            <person name="Salamov A."/>
            <person name="Andreopoulos B."/>
            <person name="Baker S."/>
            <person name="Barry K."/>
            <person name="Bills G."/>
            <person name="Bluhm B."/>
            <person name="Cannon C."/>
            <person name="Castanera R."/>
            <person name="Culley D."/>
            <person name="Daum C."/>
            <person name="Ezra D."/>
            <person name="Gonzalez J."/>
            <person name="Henrissat B."/>
            <person name="Kuo A."/>
            <person name="Liang C."/>
            <person name="Lipzen A."/>
            <person name="Lutzoni F."/>
            <person name="Magnuson J."/>
            <person name="Mondo S."/>
            <person name="Nolan M."/>
            <person name="Ohm R."/>
            <person name="Pangilinan J."/>
            <person name="Park H.-J."/>
            <person name="Ramirez L."/>
            <person name="Alfaro M."/>
            <person name="Sun H."/>
            <person name="Tritt A."/>
            <person name="Yoshinaga Y."/>
            <person name="Zwiers L.-H."/>
            <person name="Turgeon B."/>
            <person name="Goodwin S."/>
            <person name="Spatafora J."/>
            <person name="Crous P."/>
            <person name="Grigoriev I."/>
        </authorList>
    </citation>
    <scope>NUCLEOTIDE SEQUENCE</scope>
    <source>
        <strain evidence="1">CBS 130266</strain>
    </source>
</reference>
<organism evidence="1 2">
    <name type="scientific">Tothia fuscella</name>
    <dbReference type="NCBI Taxonomy" id="1048955"/>
    <lineage>
        <taxon>Eukaryota</taxon>
        <taxon>Fungi</taxon>
        <taxon>Dikarya</taxon>
        <taxon>Ascomycota</taxon>
        <taxon>Pezizomycotina</taxon>
        <taxon>Dothideomycetes</taxon>
        <taxon>Pleosporomycetidae</taxon>
        <taxon>Venturiales</taxon>
        <taxon>Cylindrosympodiaceae</taxon>
        <taxon>Tothia</taxon>
    </lineage>
</organism>
<comment type="caution">
    <text evidence="1">The sequence shown here is derived from an EMBL/GenBank/DDBJ whole genome shotgun (WGS) entry which is preliminary data.</text>
</comment>
<dbReference type="AlphaFoldDB" id="A0A9P4NRL5"/>
<evidence type="ECO:0000313" key="2">
    <source>
        <dbReference type="Proteomes" id="UP000800235"/>
    </source>
</evidence>
<protein>
    <recommendedName>
        <fullName evidence="3">SAP domain-containing protein</fullName>
    </recommendedName>
</protein>
<dbReference type="Gene3D" id="1.10.720.30">
    <property type="entry name" value="SAP domain"/>
    <property type="match status" value="1"/>
</dbReference>
<name>A0A9P4NRL5_9PEZI</name>
<evidence type="ECO:0000313" key="1">
    <source>
        <dbReference type="EMBL" id="KAF2430001.1"/>
    </source>
</evidence>
<proteinExistence type="predicted"/>
<sequence length="202" mass="23932">MLMPKLKDELRYRNLKISGRACELINRLKMSDEERSLPFKRNVEIAARKRREEKPPPDELDFHVNFDRERQVLRGGPNGPPVYDDWGYELSYDKLNGSGTTNKQTILRRQEKSFERLWAKEEQITRIMFGVAKQTGTMDHSAMNWQVAKDLEIPWHKVEVCDYEAWKDLGFRAKEEDFVHGKVNKEMQKEIDRQMLGSAFRK</sequence>
<keyword evidence="2" id="KW-1185">Reference proteome</keyword>
<gene>
    <name evidence="1" type="ORF">EJ08DRAFT_650007</name>
</gene>
<evidence type="ECO:0008006" key="3">
    <source>
        <dbReference type="Google" id="ProtNLM"/>
    </source>
</evidence>
<dbReference type="EMBL" id="MU007042">
    <property type="protein sequence ID" value="KAF2430001.1"/>
    <property type="molecule type" value="Genomic_DNA"/>
</dbReference>
<dbReference type="OrthoDB" id="197676at2759"/>
<dbReference type="Proteomes" id="UP000800235">
    <property type="component" value="Unassembled WGS sequence"/>
</dbReference>
<dbReference type="InterPro" id="IPR036361">
    <property type="entry name" value="SAP_dom_sf"/>
</dbReference>
<accession>A0A9P4NRL5</accession>